<evidence type="ECO:0000256" key="3">
    <source>
        <dbReference type="ARBA" id="ARBA00022840"/>
    </source>
</evidence>
<dbReference type="InterPro" id="IPR045455">
    <property type="entry name" value="NrS-1_pol-like_helicase"/>
</dbReference>
<evidence type="ECO:0000256" key="1">
    <source>
        <dbReference type="ARBA" id="ARBA00022741"/>
    </source>
</evidence>
<keyword evidence="2" id="KW-0378">Hydrolase</keyword>
<dbReference type="PROSITE" id="PS51206">
    <property type="entry name" value="SF3_HELICASE_1"/>
    <property type="match status" value="1"/>
</dbReference>
<keyword evidence="3" id="KW-0067">ATP-binding</keyword>
<dbReference type="InterPro" id="IPR027417">
    <property type="entry name" value="P-loop_NTPase"/>
</dbReference>
<evidence type="ECO:0000256" key="2">
    <source>
        <dbReference type="ARBA" id="ARBA00022801"/>
    </source>
</evidence>
<dbReference type="Pfam" id="PF08706">
    <property type="entry name" value="D5_N"/>
    <property type="match status" value="1"/>
</dbReference>
<name>A0A6J6BN74_9ZZZZ</name>
<evidence type="ECO:0000259" key="5">
    <source>
        <dbReference type="PROSITE" id="PS51206"/>
    </source>
</evidence>
<dbReference type="SUPFAM" id="SSF56747">
    <property type="entry name" value="Prim-pol domain"/>
    <property type="match status" value="1"/>
</dbReference>
<dbReference type="InterPro" id="IPR015330">
    <property type="entry name" value="DNA_primase/pol_bifunc_N"/>
</dbReference>
<evidence type="ECO:0000313" key="6">
    <source>
        <dbReference type="EMBL" id="CAB4539849.1"/>
    </source>
</evidence>
<feature type="region of interest" description="Disordered" evidence="4">
    <location>
        <begin position="816"/>
        <end position="853"/>
    </location>
</feature>
<evidence type="ECO:0000256" key="4">
    <source>
        <dbReference type="SAM" id="MobiDB-lite"/>
    </source>
</evidence>
<protein>
    <submittedName>
        <fullName evidence="6">Unannotated protein</fullName>
    </submittedName>
</protein>
<feature type="compositionally biased region" description="Basic and acidic residues" evidence="4">
    <location>
        <begin position="300"/>
        <end position="310"/>
    </location>
</feature>
<dbReference type="Pfam" id="PF19263">
    <property type="entry name" value="DUF5906"/>
    <property type="match status" value="1"/>
</dbReference>
<dbReference type="InterPro" id="IPR051620">
    <property type="entry name" value="ORF904-like_C"/>
</dbReference>
<dbReference type="GO" id="GO:0005524">
    <property type="term" value="F:ATP binding"/>
    <property type="evidence" value="ECO:0007669"/>
    <property type="project" value="UniProtKB-KW"/>
</dbReference>
<dbReference type="InterPro" id="IPR014818">
    <property type="entry name" value="Phage/plasmid_primase_P4_C"/>
</dbReference>
<dbReference type="EMBL" id="CAEZSR010000004">
    <property type="protein sequence ID" value="CAB4539849.1"/>
    <property type="molecule type" value="Genomic_DNA"/>
</dbReference>
<dbReference type="PANTHER" id="PTHR35372">
    <property type="entry name" value="ATP BINDING PROTEIN-RELATED"/>
    <property type="match status" value="1"/>
</dbReference>
<dbReference type="InterPro" id="IPR006500">
    <property type="entry name" value="Helicase_put_C_phage/plasmid"/>
</dbReference>
<dbReference type="Pfam" id="PF09250">
    <property type="entry name" value="Prim-Pol"/>
    <property type="match status" value="1"/>
</dbReference>
<feature type="compositionally biased region" description="Low complexity" evidence="4">
    <location>
        <begin position="828"/>
        <end position="842"/>
    </location>
</feature>
<proteinExistence type="predicted"/>
<dbReference type="GO" id="GO:0016787">
    <property type="term" value="F:hydrolase activity"/>
    <property type="evidence" value="ECO:0007669"/>
    <property type="project" value="UniProtKB-KW"/>
</dbReference>
<reference evidence="6" key="1">
    <citation type="submission" date="2020-05" db="EMBL/GenBank/DDBJ databases">
        <authorList>
            <person name="Chiriac C."/>
            <person name="Salcher M."/>
            <person name="Ghai R."/>
            <person name="Kavagutti S V."/>
        </authorList>
    </citation>
    <scope>NUCLEOTIDE SEQUENCE</scope>
</reference>
<sequence length="853" mass="94067">MKYIDVARGYLGQGWNPLPLGEREKSAPPTGYTGADGAAVTHDDIDRWADTFPRWNRKAKRMEDVPSVNVGLRMPPTVVGIDVDNYGAKRGHEAIAALERRLGGLPPTWASTNRDDGLSGIWFYRIPEGVRFPGGPCADVEFIQHHHRYAVVWPSVHPEDRLYRWYTPEGDDADRLPGVDELAELPKAWIEADFEELAREMAAGDPGGAPAPSPSADRFTAPVRTHLGPRDMSAALERVVDEFRRQAPGGRHDAMVKAVMAITRLEHQGHPGADRALDTVRAEFIASVTNDHGGLVRSPSEAEHEFDSARKTATSKLAAEPDRRPRYDDLKATSAPRTTAGATGDGTDEPVTVRAPESWSDAHVGETFGETLRGRWLYCRAIGGWMRWDGRRWAVDPGEAVHEEFRQWIIELGARLWQQSGDSDTMRQLGRYRDKGKIDAAVTIARRLAFIAANPDEFDRHPHLLNAQNGVVDLRTGELLAHDPALRLTRVADADYLPDAQHADWDAVLEALSPDTRQWVQRLFGSAAFGQVVDDVLAVFDGTGSNGKTSLLKGCANALGEYAAPASTRLLLARGVSDEHPTLIADLFGRRLVYIEETPEGGALRMEQVKAITGGGKLKARFIGRDYFDFEPTHQIIVATNHRPAVNASDYAAWRRLRLVPFPRTYVMPHEAKPGDLVADRGLRARLGKPAQKAAALAWIVAGAVAWHAEGGLGGCDDIDTATAAWRRDEDVIHAWWSDRISVGGAARASDVYQSFVDWCQQEGRRYVSSNKEFAKKLTDHDLYRQHAISKRLTSNGTWYSGLSVVDVVGRGVGFQLGSREEPGVPPTTTTTSRTNASFSTTERAPNEDDEPW</sequence>
<gene>
    <name evidence="6" type="ORF">UFOPK1493_00207</name>
</gene>
<feature type="domain" description="SF3 helicase" evidence="5">
    <location>
        <begin position="515"/>
        <end position="675"/>
    </location>
</feature>
<dbReference type="Gene3D" id="3.40.50.300">
    <property type="entry name" value="P-loop containing nucleotide triphosphate hydrolases"/>
    <property type="match status" value="1"/>
</dbReference>
<accession>A0A6J6BN74</accession>
<feature type="compositionally biased region" description="Basic and acidic residues" evidence="4">
    <location>
        <begin position="319"/>
        <end position="331"/>
    </location>
</feature>
<dbReference type="SMART" id="SM00943">
    <property type="entry name" value="Prim-Pol"/>
    <property type="match status" value="1"/>
</dbReference>
<dbReference type="InterPro" id="IPR014015">
    <property type="entry name" value="Helicase_SF3_DNA-vir"/>
</dbReference>
<organism evidence="6">
    <name type="scientific">freshwater metagenome</name>
    <dbReference type="NCBI Taxonomy" id="449393"/>
    <lineage>
        <taxon>unclassified sequences</taxon>
        <taxon>metagenomes</taxon>
        <taxon>ecological metagenomes</taxon>
    </lineage>
</organism>
<feature type="region of interest" description="Disordered" evidence="4">
    <location>
        <begin position="291"/>
        <end position="353"/>
    </location>
</feature>
<keyword evidence="1" id="KW-0547">Nucleotide-binding</keyword>
<dbReference type="SMART" id="SM00885">
    <property type="entry name" value="D5_N"/>
    <property type="match status" value="1"/>
</dbReference>
<feature type="region of interest" description="Disordered" evidence="4">
    <location>
        <begin position="18"/>
        <end position="37"/>
    </location>
</feature>
<dbReference type="NCBIfam" id="TIGR01613">
    <property type="entry name" value="primase_Cterm"/>
    <property type="match status" value="1"/>
</dbReference>
<dbReference type="AlphaFoldDB" id="A0A6J6BN74"/>
<dbReference type="PANTHER" id="PTHR35372:SF2">
    <property type="entry name" value="SF3 HELICASE DOMAIN-CONTAINING PROTEIN"/>
    <property type="match status" value="1"/>
</dbReference>
<dbReference type="SUPFAM" id="SSF52540">
    <property type="entry name" value="P-loop containing nucleoside triphosphate hydrolases"/>
    <property type="match status" value="1"/>
</dbReference>